<dbReference type="RefSeq" id="WP_344648216.1">
    <property type="nucleotide sequence ID" value="NZ_BAAAGX010000007.1"/>
</dbReference>
<dbReference type="InterPro" id="IPR011010">
    <property type="entry name" value="DNA_brk_join_enz"/>
</dbReference>
<keyword evidence="2" id="KW-0233">DNA recombination</keyword>
<evidence type="ECO:0000313" key="7">
    <source>
        <dbReference type="Proteomes" id="UP001500967"/>
    </source>
</evidence>
<name>A0ABN0TXA8_9ACTN</name>
<dbReference type="InterPro" id="IPR052925">
    <property type="entry name" value="Phage_Integrase-like_Recomb"/>
</dbReference>
<evidence type="ECO:0000259" key="5">
    <source>
        <dbReference type="PROSITE" id="PS51900"/>
    </source>
</evidence>
<dbReference type="SUPFAM" id="SSF56349">
    <property type="entry name" value="DNA breaking-rejoining enzymes"/>
    <property type="match status" value="1"/>
</dbReference>
<dbReference type="PANTHER" id="PTHR34605:SF4">
    <property type="entry name" value="DNA ADENINE METHYLTRANSFERASE"/>
    <property type="match status" value="1"/>
</dbReference>
<dbReference type="InterPro" id="IPR010998">
    <property type="entry name" value="Integrase_recombinase_N"/>
</dbReference>
<dbReference type="InterPro" id="IPR044068">
    <property type="entry name" value="CB"/>
</dbReference>
<accession>A0ABN0TXA8</accession>
<keyword evidence="7" id="KW-1185">Reference proteome</keyword>
<evidence type="ECO:0000256" key="3">
    <source>
        <dbReference type="PROSITE-ProRule" id="PRU01248"/>
    </source>
</evidence>
<evidence type="ECO:0000259" key="4">
    <source>
        <dbReference type="PROSITE" id="PS51898"/>
    </source>
</evidence>
<evidence type="ECO:0000313" key="6">
    <source>
        <dbReference type="EMBL" id="GAA0232527.1"/>
    </source>
</evidence>
<reference evidence="6 7" key="1">
    <citation type="journal article" date="2019" name="Int. J. Syst. Evol. Microbiol.">
        <title>The Global Catalogue of Microorganisms (GCM) 10K type strain sequencing project: providing services to taxonomists for standard genome sequencing and annotation.</title>
        <authorList>
            <consortium name="The Broad Institute Genomics Platform"/>
            <consortium name="The Broad Institute Genome Sequencing Center for Infectious Disease"/>
            <person name="Wu L."/>
            <person name="Ma J."/>
        </authorList>
    </citation>
    <scope>NUCLEOTIDE SEQUENCE [LARGE SCALE GENOMIC DNA]</scope>
    <source>
        <strain evidence="6 7">JCM 10425</strain>
    </source>
</reference>
<evidence type="ECO:0000256" key="1">
    <source>
        <dbReference type="ARBA" id="ARBA00023125"/>
    </source>
</evidence>
<gene>
    <name evidence="6" type="ORF">GCM10009539_17370</name>
</gene>
<dbReference type="PROSITE" id="PS51900">
    <property type="entry name" value="CB"/>
    <property type="match status" value="1"/>
</dbReference>
<dbReference type="Gene3D" id="1.10.150.130">
    <property type="match status" value="1"/>
</dbReference>
<dbReference type="InterPro" id="IPR002104">
    <property type="entry name" value="Integrase_catalytic"/>
</dbReference>
<dbReference type="EMBL" id="BAAAGX010000007">
    <property type="protein sequence ID" value="GAA0232527.1"/>
    <property type="molecule type" value="Genomic_DNA"/>
</dbReference>
<dbReference type="CDD" id="cd00799">
    <property type="entry name" value="INT_Cre_C"/>
    <property type="match status" value="1"/>
</dbReference>
<proteinExistence type="predicted"/>
<feature type="domain" description="Tyr recombinase" evidence="4">
    <location>
        <begin position="146"/>
        <end position="357"/>
    </location>
</feature>
<feature type="domain" description="Core-binding (CB)" evidence="5">
    <location>
        <begin position="31"/>
        <end position="117"/>
    </location>
</feature>
<keyword evidence="1 3" id="KW-0238">DNA-binding</keyword>
<protein>
    <submittedName>
        <fullName evidence="6">Site-specific integrase</fullName>
    </submittedName>
</protein>
<sequence>MDAAPNEIAVVDNGTGDLVRLTDVDHTISPETARRIANATPPNTIRAYTADRAAFRRWCALVGRNPLPATAETAAEYATYLALGGALQQDGTRKGSAAPRTIERALSAIRTEHRENGYADTPDLFGARRVIKDHRRDRTDRGIRDRQATAISVTDLRAMVDACDPDTLAGTRDRALIVLGFSMMVRRSELVALNTLGDLTDTRDGVDVLIRWSKTDQDAIGELVAVHYGAHPQTCPVRLLGAWRERLAAVRPAEGPLWMPIDKMDRLPHMPGYCGRPGTGRLTGKAVGIILRDAATRAGVATEALSAHSLRAGGATAAYSAGNDLLAISRRGRWKDGSPVLLRYIRDVDRWKQNPMAGVL</sequence>
<dbReference type="InterPro" id="IPR013762">
    <property type="entry name" value="Integrase-like_cat_sf"/>
</dbReference>
<dbReference type="PROSITE" id="PS51898">
    <property type="entry name" value="TYR_RECOMBINASE"/>
    <property type="match status" value="1"/>
</dbReference>
<dbReference type="Gene3D" id="1.10.443.10">
    <property type="entry name" value="Intergrase catalytic core"/>
    <property type="match status" value="1"/>
</dbReference>
<comment type="caution">
    <text evidence="6">The sequence shown here is derived from an EMBL/GenBank/DDBJ whole genome shotgun (WGS) entry which is preliminary data.</text>
</comment>
<dbReference type="PANTHER" id="PTHR34605">
    <property type="entry name" value="PHAGE_INTEGRASE DOMAIN-CONTAINING PROTEIN"/>
    <property type="match status" value="1"/>
</dbReference>
<dbReference type="Proteomes" id="UP001500967">
    <property type="component" value="Unassembled WGS sequence"/>
</dbReference>
<dbReference type="SUPFAM" id="SSF47823">
    <property type="entry name" value="lambda integrase-like, N-terminal domain"/>
    <property type="match status" value="1"/>
</dbReference>
<organism evidence="6 7">
    <name type="scientific">Cryptosporangium japonicum</name>
    <dbReference type="NCBI Taxonomy" id="80872"/>
    <lineage>
        <taxon>Bacteria</taxon>
        <taxon>Bacillati</taxon>
        <taxon>Actinomycetota</taxon>
        <taxon>Actinomycetes</taxon>
        <taxon>Cryptosporangiales</taxon>
        <taxon>Cryptosporangiaceae</taxon>
        <taxon>Cryptosporangium</taxon>
    </lineage>
</organism>
<evidence type="ECO:0000256" key="2">
    <source>
        <dbReference type="ARBA" id="ARBA00023172"/>
    </source>
</evidence>